<gene>
    <name evidence="8" type="primary">TREML1</name>
</gene>
<reference evidence="8" key="3">
    <citation type="submission" date="2025-09" db="UniProtKB">
        <authorList>
            <consortium name="Ensembl"/>
        </authorList>
    </citation>
    <scope>IDENTIFICATION</scope>
    <source>
        <strain evidence="8">Glennie</strain>
    </source>
</reference>
<protein>
    <submittedName>
        <fullName evidence="8">Triggering receptor expressed on myeloid cells like 1</fullName>
    </submittedName>
</protein>
<dbReference type="OMA" id="WCQVLPE"/>
<keyword evidence="2" id="KW-1015">Disulfide bond</keyword>
<dbReference type="STRING" id="9258.ENSOANP00000018213"/>
<name>F6U0M1_ORNAN</name>
<dbReference type="FunCoup" id="F6U0M1">
    <property type="interactions" value="18"/>
</dbReference>
<dbReference type="GO" id="GO:0004888">
    <property type="term" value="F:transmembrane signaling receptor activity"/>
    <property type="evidence" value="ECO:0000318"/>
    <property type="project" value="GO_Central"/>
</dbReference>
<dbReference type="Pfam" id="PF07686">
    <property type="entry name" value="V-set"/>
    <property type="match status" value="1"/>
</dbReference>
<accession>F6U0M1</accession>
<dbReference type="InterPro" id="IPR036179">
    <property type="entry name" value="Ig-like_dom_sf"/>
</dbReference>
<dbReference type="PANTHER" id="PTHR16423:SF6">
    <property type="entry name" value="TRIGGERING RECEPTOR EXPRESSED ON MYELOID CELLS 2-RELATED"/>
    <property type="match status" value="1"/>
</dbReference>
<organism evidence="8 9">
    <name type="scientific">Ornithorhynchus anatinus</name>
    <name type="common">Duckbill platypus</name>
    <dbReference type="NCBI Taxonomy" id="9258"/>
    <lineage>
        <taxon>Eukaryota</taxon>
        <taxon>Metazoa</taxon>
        <taxon>Chordata</taxon>
        <taxon>Craniata</taxon>
        <taxon>Vertebrata</taxon>
        <taxon>Euteleostomi</taxon>
        <taxon>Mammalia</taxon>
        <taxon>Monotremata</taxon>
        <taxon>Ornithorhynchidae</taxon>
        <taxon>Ornithorhynchus</taxon>
    </lineage>
</organism>
<reference evidence="8" key="2">
    <citation type="submission" date="2025-08" db="UniProtKB">
        <authorList>
            <consortium name="Ensembl"/>
        </authorList>
    </citation>
    <scope>IDENTIFICATION</scope>
    <source>
        <strain evidence="8">Glennie</strain>
    </source>
</reference>
<keyword evidence="5" id="KW-1133">Transmembrane helix</keyword>
<dbReference type="SMART" id="SM00409">
    <property type="entry name" value="IG"/>
    <property type="match status" value="1"/>
</dbReference>
<evidence type="ECO:0000259" key="7">
    <source>
        <dbReference type="PROSITE" id="PS50835"/>
    </source>
</evidence>
<evidence type="ECO:0000256" key="5">
    <source>
        <dbReference type="SAM" id="Phobius"/>
    </source>
</evidence>
<feature type="chain" id="PRO_5027788253" evidence="6">
    <location>
        <begin position="20"/>
        <end position="307"/>
    </location>
</feature>
<keyword evidence="5" id="KW-0812">Transmembrane</keyword>
<proteinExistence type="predicted"/>
<dbReference type="GeneTree" id="ENSGT00470000042300"/>
<keyword evidence="3" id="KW-0393">Immunoglobulin domain</keyword>
<dbReference type="HOGENOM" id="CLU_077694_1_0_1"/>
<evidence type="ECO:0000313" key="9">
    <source>
        <dbReference type="Proteomes" id="UP000002279"/>
    </source>
</evidence>
<dbReference type="eggNOG" id="ENOG502SRZV">
    <property type="taxonomic scope" value="Eukaryota"/>
</dbReference>
<keyword evidence="9" id="KW-1185">Reference proteome</keyword>
<evidence type="ECO:0000256" key="3">
    <source>
        <dbReference type="ARBA" id="ARBA00023319"/>
    </source>
</evidence>
<dbReference type="GO" id="GO:0005886">
    <property type="term" value="C:plasma membrane"/>
    <property type="evidence" value="ECO:0000318"/>
    <property type="project" value="GO_Central"/>
</dbReference>
<evidence type="ECO:0000256" key="6">
    <source>
        <dbReference type="SAM" id="SignalP"/>
    </source>
</evidence>
<keyword evidence="5" id="KW-0472">Membrane</keyword>
<dbReference type="SUPFAM" id="SSF48726">
    <property type="entry name" value="Immunoglobulin"/>
    <property type="match status" value="1"/>
</dbReference>
<feature type="domain" description="Ig-like" evidence="7">
    <location>
        <begin position="3"/>
        <end position="115"/>
    </location>
</feature>
<keyword evidence="1 6" id="KW-0732">Signal</keyword>
<dbReference type="InterPro" id="IPR052314">
    <property type="entry name" value="Immune_rcpt_domain"/>
</dbReference>
<dbReference type="GO" id="GO:0007165">
    <property type="term" value="P:signal transduction"/>
    <property type="evidence" value="ECO:0000318"/>
    <property type="project" value="GO_Central"/>
</dbReference>
<dbReference type="Bgee" id="ENSOANG00000011496">
    <property type="expression patterns" value="Expressed in adult mammalian kidney and 1 other cell type or tissue"/>
</dbReference>
<evidence type="ECO:0000256" key="4">
    <source>
        <dbReference type="SAM" id="MobiDB-lite"/>
    </source>
</evidence>
<dbReference type="InterPro" id="IPR003599">
    <property type="entry name" value="Ig_sub"/>
</dbReference>
<dbReference type="Proteomes" id="UP000002279">
    <property type="component" value="Chromosome 7"/>
</dbReference>
<dbReference type="InterPro" id="IPR013106">
    <property type="entry name" value="Ig_V-set"/>
</dbReference>
<dbReference type="InParanoid" id="F6U0M1"/>
<evidence type="ECO:0000313" key="8">
    <source>
        <dbReference type="Ensembl" id="ENSOANP00000018213.2"/>
    </source>
</evidence>
<dbReference type="PANTHER" id="PTHR16423">
    <property type="entry name" value="TREM-LIKE TRANSCRIPT PROTEIN"/>
    <property type="match status" value="1"/>
</dbReference>
<dbReference type="Ensembl" id="ENSOANT00000018216.2">
    <property type="protein sequence ID" value="ENSOANP00000018213.2"/>
    <property type="gene ID" value="ENSOANG00000011496.2"/>
</dbReference>
<dbReference type="PROSITE" id="PS50835">
    <property type="entry name" value="IG_LIKE"/>
    <property type="match status" value="1"/>
</dbReference>
<feature type="region of interest" description="Disordered" evidence="4">
    <location>
        <begin position="288"/>
        <end position="307"/>
    </location>
</feature>
<evidence type="ECO:0000256" key="1">
    <source>
        <dbReference type="ARBA" id="ARBA00022729"/>
    </source>
</evidence>
<reference evidence="8 9" key="1">
    <citation type="journal article" date="2008" name="Nature">
        <title>Genome analysis of the platypus reveals unique signatures of evolution.</title>
        <authorList>
            <person name="Warren W.C."/>
            <person name="Hillier L.W."/>
            <person name="Marshall Graves J.A."/>
            <person name="Birney E."/>
            <person name="Ponting C.P."/>
            <person name="Grutzner F."/>
            <person name="Belov K."/>
            <person name="Miller W."/>
            <person name="Clarke L."/>
            <person name="Chinwalla A.T."/>
            <person name="Yang S.P."/>
            <person name="Heger A."/>
            <person name="Locke D.P."/>
            <person name="Miethke P."/>
            <person name="Waters P.D."/>
            <person name="Veyrunes F."/>
            <person name="Fulton L."/>
            <person name="Fulton B."/>
            <person name="Graves T."/>
            <person name="Wallis J."/>
            <person name="Puente X.S."/>
            <person name="Lopez-Otin C."/>
            <person name="Ordonez G.R."/>
            <person name="Eichler E.E."/>
            <person name="Chen L."/>
            <person name="Cheng Z."/>
            <person name="Deakin J.E."/>
            <person name="Alsop A."/>
            <person name="Thompson K."/>
            <person name="Kirby P."/>
            <person name="Papenfuss A.T."/>
            <person name="Wakefield M.J."/>
            <person name="Olender T."/>
            <person name="Lancet D."/>
            <person name="Huttley G.A."/>
            <person name="Smit A.F."/>
            <person name="Pask A."/>
            <person name="Temple-Smith P."/>
            <person name="Batzer M.A."/>
            <person name="Walker J.A."/>
            <person name="Konkel M.K."/>
            <person name="Harris R.S."/>
            <person name="Whittington C.M."/>
            <person name="Wong E.S."/>
            <person name="Gemmell N.J."/>
            <person name="Buschiazzo E."/>
            <person name="Vargas Jentzsch I.M."/>
            <person name="Merkel A."/>
            <person name="Schmitz J."/>
            <person name="Zemann A."/>
            <person name="Churakov G."/>
            <person name="Kriegs J.O."/>
            <person name="Brosius J."/>
            <person name="Murchison E.P."/>
            <person name="Sachidanandam R."/>
            <person name="Smith C."/>
            <person name="Hannon G.J."/>
            <person name="Tsend-Ayush E."/>
            <person name="McMillan D."/>
            <person name="Attenborough R."/>
            <person name="Rens W."/>
            <person name="Ferguson-Smith M."/>
            <person name="Lefevre C.M."/>
            <person name="Sharp J.A."/>
            <person name="Nicholas K.R."/>
            <person name="Ray D.A."/>
            <person name="Kube M."/>
            <person name="Reinhardt R."/>
            <person name="Pringle T.H."/>
            <person name="Taylor J."/>
            <person name="Jones R.C."/>
            <person name="Nixon B."/>
            <person name="Dacheux J.L."/>
            <person name="Niwa H."/>
            <person name="Sekita Y."/>
            <person name="Huang X."/>
            <person name="Stark A."/>
            <person name="Kheradpour P."/>
            <person name="Kellis M."/>
            <person name="Flicek P."/>
            <person name="Chen Y."/>
            <person name="Webber C."/>
            <person name="Hardison R."/>
            <person name="Nelson J."/>
            <person name="Hallsworth-Pepin K."/>
            <person name="Delehaunty K."/>
            <person name="Markovic C."/>
            <person name="Minx P."/>
            <person name="Feng Y."/>
            <person name="Kremitzki C."/>
            <person name="Mitreva M."/>
            <person name="Glasscock J."/>
            <person name="Wylie T."/>
            <person name="Wohldmann P."/>
            <person name="Thiru P."/>
            <person name="Nhan M.N."/>
            <person name="Pohl C.S."/>
            <person name="Smith S.M."/>
            <person name="Hou S."/>
            <person name="Nefedov M."/>
            <person name="de Jong P.J."/>
            <person name="Renfree M.B."/>
            <person name="Mardis E.R."/>
            <person name="Wilson R.K."/>
        </authorList>
    </citation>
    <scope>NUCLEOTIDE SEQUENCE [LARGE SCALE GENOMIC DNA]</scope>
    <source>
        <strain evidence="8 9">Glennie</strain>
    </source>
</reference>
<dbReference type="GO" id="GO:0030168">
    <property type="term" value="P:platelet activation"/>
    <property type="evidence" value="ECO:0000318"/>
    <property type="project" value="GO_Central"/>
</dbReference>
<dbReference type="Gene3D" id="2.60.40.10">
    <property type="entry name" value="Immunoglobulins"/>
    <property type="match status" value="1"/>
</dbReference>
<dbReference type="InterPro" id="IPR007110">
    <property type="entry name" value="Ig-like_dom"/>
</dbReference>
<evidence type="ECO:0000256" key="2">
    <source>
        <dbReference type="ARBA" id="ARBA00023157"/>
    </source>
</evidence>
<dbReference type="AlphaFoldDB" id="F6U0M1"/>
<sequence>MGPALVLLILLELAGQIKADGDLDVVQRQEGDCISLECHYPLQHSRAQKIWCRVSTEGECPPLASSAVNRGSPPRSRARLTDLGRGYSVVTMNALKPGDSGEYKCMVDTTPQSLTVRRVSLQVSPRGTIRDPELGTVPAHHAGPCVSLPAPTPPGQAGQSVPGGIPASAWAWSAVVVGGLLTGAAVLFAVTSRMSGAKLEACTRLSACEAVTVDSPSKELLPREPPLAQGELSEGTYTQLDHQPLSEDSSYATIVLPAHPEPSSTPGPAVHGTRPVEYATVTFRGPSLGSIKAVDAEPPETSLPQSP</sequence>
<feature type="transmembrane region" description="Helical" evidence="5">
    <location>
        <begin position="169"/>
        <end position="190"/>
    </location>
</feature>
<feature type="signal peptide" evidence="6">
    <location>
        <begin position="1"/>
        <end position="19"/>
    </location>
</feature>
<dbReference type="InterPro" id="IPR013783">
    <property type="entry name" value="Ig-like_fold"/>
</dbReference>